<dbReference type="AlphaFoldDB" id="A0A6P6G7P0"/>
<dbReference type="PANTHER" id="PTHR33544:SF14">
    <property type="entry name" value="PROTEIN, PUTATIVE-RELATED"/>
    <property type="match status" value="1"/>
</dbReference>
<evidence type="ECO:0000313" key="2">
    <source>
        <dbReference type="RefSeq" id="XP_024930164.1"/>
    </source>
</evidence>
<protein>
    <submittedName>
        <fullName evidence="2">Uncharacterized protein LOC107425182 isoform X1</fullName>
    </submittedName>
</protein>
<evidence type="ECO:0000313" key="1">
    <source>
        <dbReference type="Proteomes" id="UP001652623"/>
    </source>
</evidence>
<gene>
    <name evidence="2" type="primary">LOC107425182</name>
</gene>
<dbReference type="PANTHER" id="PTHR33544">
    <property type="entry name" value="DUF4005 DOMAIN-CONTAINING PROTEIN-RELATED"/>
    <property type="match status" value="1"/>
</dbReference>
<dbReference type="InParanoid" id="A0A6P6G7P0"/>
<dbReference type="Proteomes" id="UP001652623">
    <property type="component" value="Chromosome 1"/>
</dbReference>
<dbReference type="InterPro" id="IPR040344">
    <property type="entry name" value="At3g17950-like"/>
</dbReference>
<dbReference type="RefSeq" id="XP_024930164.1">
    <property type="nucleotide sequence ID" value="XM_025074396.3"/>
</dbReference>
<keyword evidence="1" id="KW-1185">Reference proteome</keyword>
<dbReference type="GeneID" id="107425182"/>
<proteinExistence type="predicted"/>
<accession>A0A6P6G7P0</accession>
<reference evidence="1" key="1">
    <citation type="submission" date="2025-05" db="UniProtKB">
        <authorList>
            <consortium name="RefSeq"/>
        </authorList>
    </citation>
    <scope>NUCLEOTIDE SEQUENCE [LARGE SCALE GENOMIC DNA]</scope>
</reference>
<name>A0A6P6G7P0_ZIZJJ</name>
<reference evidence="2" key="2">
    <citation type="submission" date="2025-08" db="UniProtKB">
        <authorList>
            <consortium name="RefSeq"/>
        </authorList>
    </citation>
    <scope>IDENTIFICATION</scope>
    <source>
        <tissue evidence="2">Seedling</tissue>
    </source>
</reference>
<sequence length="140" mass="15347">MGIQDQETPNGWPLGLEIMNIRFRVVESLSAAAEPYSLHVPSASFSSFTSSNLDTESTASFFQDHSVPLGRLIGIRPGNGGRLYFANSFRFEEHARIAREGTHSNVSRGGREVDMCRGICIPILLGALVKMSRSKSKCKS</sequence>
<organism evidence="1 2">
    <name type="scientific">Ziziphus jujuba</name>
    <name type="common">Chinese jujube</name>
    <name type="synonym">Ziziphus sativa</name>
    <dbReference type="NCBI Taxonomy" id="326968"/>
    <lineage>
        <taxon>Eukaryota</taxon>
        <taxon>Viridiplantae</taxon>
        <taxon>Streptophyta</taxon>
        <taxon>Embryophyta</taxon>
        <taxon>Tracheophyta</taxon>
        <taxon>Spermatophyta</taxon>
        <taxon>Magnoliopsida</taxon>
        <taxon>eudicotyledons</taxon>
        <taxon>Gunneridae</taxon>
        <taxon>Pentapetalae</taxon>
        <taxon>rosids</taxon>
        <taxon>fabids</taxon>
        <taxon>Rosales</taxon>
        <taxon>Rhamnaceae</taxon>
        <taxon>Paliureae</taxon>
        <taxon>Ziziphus</taxon>
    </lineage>
</organism>